<dbReference type="GO" id="GO:0046872">
    <property type="term" value="F:metal ion binding"/>
    <property type="evidence" value="ECO:0007669"/>
    <property type="project" value="UniProtKB-UniRule"/>
</dbReference>
<dbReference type="OrthoDB" id="2113341at2759"/>
<evidence type="ECO:0000256" key="1">
    <source>
        <dbReference type="ARBA" id="ARBA00000189"/>
    </source>
</evidence>
<dbReference type="Gene3D" id="1.10.520.10">
    <property type="match status" value="1"/>
</dbReference>
<feature type="disulfide bond" evidence="17">
    <location>
        <begin position="35"/>
        <end position="115"/>
    </location>
</feature>
<evidence type="ECO:0000313" key="20">
    <source>
        <dbReference type="EMBL" id="KAI5408313.1"/>
    </source>
</evidence>
<keyword evidence="5 18" id="KW-0575">Peroxidase</keyword>
<keyword evidence="12" id="KW-0325">Glycoprotein</keyword>
<dbReference type="InterPro" id="IPR033905">
    <property type="entry name" value="Secretory_peroxidase"/>
</dbReference>
<dbReference type="EC" id="1.11.1.7" evidence="4 18"/>
<evidence type="ECO:0000256" key="11">
    <source>
        <dbReference type="ARBA" id="ARBA00023157"/>
    </source>
</evidence>
<feature type="binding site" evidence="15">
    <location>
        <position position="197"/>
    </location>
    <ligand>
        <name>Ca(2+)</name>
        <dbReference type="ChEBI" id="CHEBI:29108"/>
        <label>2</label>
    </ligand>
</feature>
<feature type="binding site" evidence="15">
    <location>
        <position position="72"/>
    </location>
    <ligand>
        <name>Ca(2+)</name>
        <dbReference type="ChEBI" id="CHEBI:29108"/>
        <label>1</label>
    </ligand>
</feature>
<dbReference type="PROSITE" id="PS00435">
    <property type="entry name" value="PEROXIDASE_1"/>
    <property type="match status" value="1"/>
</dbReference>
<comment type="caution">
    <text evidence="20">The sequence shown here is derived from an EMBL/GenBank/DDBJ whole genome shotgun (WGS) entry which is preliminary data.</text>
</comment>
<evidence type="ECO:0000256" key="4">
    <source>
        <dbReference type="ARBA" id="ARBA00012313"/>
    </source>
</evidence>
<dbReference type="GO" id="GO:0140825">
    <property type="term" value="F:lactoperoxidase activity"/>
    <property type="evidence" value="ECO:0007669"/>
    <property type="project" value="UniProtKB-EC"/>
</dbReference>
<proteinExistence type="inferred from homology"/>
<dbReference type="SUPFAM" id="SSF48113">
    <property type="entry name" value="Heme-dependent peroxidases"/>
    <property type="match status" value="1"/>
</dbReference>
<feature type="binding site" evidence="15">
    <location>
        <position position="76"/>
    </location>
    <ligand>
        <name>Ca(2+)</name>
        <dbReference type="ChEBI" id="CHEBI:29108"/>
        <label>1</label>
    </ligand>
</feature>
<feature type="disulfide bond" evidence="17">
    <location>
        <begin position="203"/>
        <end position="228"/>
    </location>
</feature>
<feature type="binding site" description="axial binding residue" evidence="15">
    <location>
        <position position="196"/>
    </location>
    <ligand>
        <name>heme b</name>
        <dbReference type="ChEBI" id="CHEBI:60344"/>
    </ligand>
    <ligandPart>
        <name>Fe</name>
        <dbReference type="ChEBI" id="CHEBI:18248"/>
    </ligandPart>
</feature>
<evidence type="ECO:0000256" key="17">
    <source>
        <dbReference type="PIRSR" id="PIRSR600823-5"/>
    </source>
</evidence>
<evidence type="ECO:0000256" key="13">
    <source>
        <dbReference type="PIRSR" id="PIRSR600823-1"/>
    </source>
</evidence>
<keyword evidence="7 15" id="KW-0479">Metal-binding</keyword>
<dbReference type="Pfam" id="PF00141">
    <property type="entry name" value="peroxidase"/>
    <property type="match status" value="1"/>
</dbReference>
<dbReference type="PRINTS" id="PR00461">
    <property type="entry name" value="PLPEROXIDASE"/>
</dbReference>
<organism evidence="20 21">
    <name type="scientific">Pisum sativum</name>
    <name type="common">Garden pea</name>
    <name type="synonym">Lathyrus oleraceus</name>
    <dbReference type="NCBI Taxonomy" id="3888"/>
    <lineage>
        <taxon>Eukaryota</taxon>
        <taxon>Viridiplantae</taxon>
        <taxon>Streptophyta</taxon>
        <taxon>Embryophyta</taxon>
        <taxon>Tracheophyta</taxon>
        <taxon>Spermatophyta</taxon>
        <taxon>Magnoliopsida</taxon>
        <taxon>eudicotyledons</taxon>
        <taxon>Gunneridae</taxon>
        <taxon>Pentapetalae</taxon>
        <taxon>rosids</taxon>
        <taxon>fabids</taxon>
        <taxon>Fabales</taxon>
        <taxon>Fabaceae</taxon>
        <taxon>Papilionoideae</taxon>
        <taxon>50 kb inversion clade</taxon>
        <taxon>NPAAA clade</taxon>
        <taxon>Hologalegina</taxon>
        <taxon>IRL clade</taxon>
        <taxon>Fabeae</taxon>
        <taxon>Lathyrus</taxon>
    </lineage>
</organism>
<dbReference type="Gramene" id="Psat05G0422200-T1">
    <property type="protein sequence ID" value="KAI5408313.1"/>
    <property type="gene ID" value="KIW84_054222"/>
</dbReference>
<keyword evidence="8 15" id="KW-0106">Calcium</keyword>
<feature type="chain" id="PRO_5039757906" description="Peroxidase" evidence="18">
    <location>
        <begin position="23"/>
        <end position="332"/>
    </location>
</feature>
<dbReference type="GO" id="GO:0042744">
    <property type="term" value="P:hydrogen peroxide catabolic process"/>
    <property type="evidence" value="ECO:0007669"/>
    <property type="project" value="UniProtKB-KW"/>
</dbReference>
<accession>A0A9D4WSJ5</accession>
<comment type="subcellular location">
    <subcellularLocation>
        <location evidence="18">Secreted</location>
    </subcellularLocation>
</comment>
<keyword evidence="18" id="KW-0732">Signal</keyword>
<dbReference type="GO" id="GO:0005576">
    <property type="term" value="C:extracellular region"/>
    <property type="evidence" value="ECO:0007669"/>
    <property type="project" value="UniProtKB-SubCell"/>
</dbReference>
<sequence>MASHHIQYFIVILMSTFLTIHSFEELTPDFYNDVCPQALPIIHSIVLQKLNMKPRMGAHLLRLHFHDCFVNGCDGSVLLDDTPNFIGEKNAISNIDSLKGFMLVDIMKAAVDKACKRSVVSCADILAIAARDSVSILGGPSYWYEVPLGRRDARNAIKKDADFYLPSQLFNFSQLVSNFEFQGLNIKDLVALSGAHTIGMAKCSSFKERIYNDTNIDPDFAISMQENCPIKGCDDHFEAFDHVTPNKFDNSYYKNLINKKGLLHSDQELFKGDDGSESDRLVRRYSRNPHAFARDFKASMIKMGNIKPLTGIFGEIRRDCNKVNSYLHGLNE</sequence>
<keyword evidence="18" id="KW-0376">Hydrogen peroxide</keyword>
<feature type="binding site" evidence="15">
    <location>
        <position position="88"/>
    </location>
    <ligand>
        <name>Ca(2+)</name>
        <dbReference type="ChEBI" id="CHEBI:29108"/>
        <label>1</label>
    </ligand>
</feature>
<dbReference type="InterPro" id="IPR019793">
    <property type="entry name" value="Peroxidases_heam-ligand_BS"/>
</dbReference>
<comment type="cofactor">
    <cofactor evidence="15 18">
        <name>Ca(2+)</name>
        <dbReference type="ChEBI" id="CHEBI:29108"/>
    </cofactor>
    <text evidence="15 18">Binds 2 calcium ions per subunit.</text>
</comment>
<feature type="disulfide bond" evidence="17">
    <location>
        <begin position="122"/>
        <end position="320"/>
    </location>
</feature>
<feature type="binding site" evidence="15">
    <location>
        <position position="241"/>
    </location>
    <ligand>
        <name>Ca(2+)</name>
        <dbReference type="ChEBI" id="CHEBI:29108"/>
        <label>2</label>
    </ligand>
</feature>
<dbReference type="Proteomes" id="UP001058974">
    <property type="component" value="Chromosome 5"/>
</dbReference>
<evidence type="ECO:0000256" key="15">
    <source>
        <dbReference type="PIRSR" id="PIRSR600823-3"/>
    </source>
</evidence>
<protein>
    <recommendedName>
        <fullName evidence="4 18">Peroxidase</fullName>
        <ecNumber evidence="4 18">1.11.1.7</ecNumber>
    </recommendedName>
</protein>
<keyword evidence="9 18" id="KW-0560">Oxidoreductase</keyword>
<dbReference type="PROSITE" id="PS50873">
    <property type="entry name" value="PEROXIDASE_4"/>
    <property type="match status" value="1"/>
</dbReference>
<feature type="binding site" evidence="15">
    <location>
        <position position="249"/>
    </location>
    <ligand>
        <name>Ca(2+)</name>
        <dbReference type="ChEBI" id="CHEBI:29108"/>
        <label>2</label>
    </ligand>
</feature>
<dbReference type="CDD" id="cd00693">
    <property type="entry name" value="secretory_peroxidase"/>
    <property type="match status" value="1"/>
</dbReference>
<evidence type="ECO:0000313" key="21">
    <source>
        <dbReference type="Proteomes" id="UP001058974"/>
    </source>
</evidence>
<dbReference type="InterPro" id="IPR019794">
    <property type="entry name" value="Peroxidases_AS"/>
</dbReference>
<dbReference type="GO" id="GO:0020037">
    <property type="term" value="F:heme binding"/>
    <property type="evidence" value="ECO:0007669"/>
    <property type="project" value="UniProtKB-UniRule"/>
</dbReference>
<feature type="domain" description="Plant heme peroxidase family profile" evidence="19">
    <location>
        <begin position="25"/>
        <end position="324"/>
    </location>
</feature>
<evidence type="ECO:0000256" key="14">
    <source>
        <dbReference type="PIRSR" id="PIRSR600823-2"/>
    </source>
</evidence>
<keyword evidence="10 15" id="KW-0408">Iron</keyword>
<evidence type="ECO:0000256" key="8">
    <source>
        <dbReference type="ARBA" id="ARBA00022837"/>
    </source>
</evidence>
<dbReference type="InterPro" id="IPR002016">
    <property type="entry name" value="Haem_peroxidase"/>
</dbReference>
<feature type="binding site" evidence="15">
    <location>
        <position position="70"/>
    </location>
    <ligand>
        <name>Ca(2+)</name>
        <dbReference type="ChEBI" id="CHEBI:29108"/>
        <label>1</label>
    </ligand>
</feature>
<evidence type="ECO:0000256" key="3">
    <source>
        <dbReference type="ARBA" id="ARBA00006873"/>
    </source>
</evidence>
<feature type="binding site" evidence="14">
    <location>
        <position position="166"/>
    </location>
    <ligand>
        <name>substrate</name>
    </ligand>
</feature>
<keyword evidence="6 18" id="KW-0349">Heme</keyword>
<feature type="site" description="Transition state stabilizer" evidence="16">
    <location>
        <position position="62"/>
    </location>
</feature>
<dbReference type="EMBL" id="JAMSHJ010000005">
    <property type="protein sequence ID" value="KAI5408313.1"/>
    <property type="molecule type" value="Genomic_DNA"/>
</dbReference>
<evidence type="ECO:0000256" key="12">
    <source>
        <dbReference type="ARBA" id="ARBA00023180"/>
    </source>
</evidence>
<comment type="similarity">
    <text evidence="3">Belongs to the peroxidase family. Ascorbate peroxidase subfamily.</text>
</comment>
<dbReference type="InterPro" id="IPR000823">
    <property type="entry name" value="Peroxidase_pln"/>
</dbReference>
<dbReference type="InterPro" id="IPR010255">
    <property type="entry name" value="Haem_peroxidase_sf"/>
</dbReference>
<comment type="function">
    <text evidence="2">Removal of H(2)O(2), oxidation of toxic reductants, biosynthesis and degradation of lignin, suberization, auxin catabolism, response to environmental stresses such as wounding, pathogen attack and oxidative stress. These functions might be dependent on each isozyme/isoform in each plant tissue.</text>
</comment>
<keyword evidence="11 17" id="KW-1015">Disulfide bond</keyword>
<comment type="catalytic activity">
    <reaction evidence="1 18">
        <text>2 a phenolic donor + H2O2 = 2 a phenolic radical donor + 2 H2O</text>
        <dbReference type="Rhea" id="RHEA:56136"/>
        <dbReference type="ChEBI" id="CHEBI:15377"/>
        <dbReference type="ChEBI" id="CHEBI:16240"/>
        <dbReference type="ChEBI" id="CHEBI:139520"/>
        <dbReference type="ChEBI" id="CHEBI:139521"/>
        <dbReference type="EC" id="1.11.1.7"/>
    </reaction>
</comment>
<comment type="cofactor">
    <cofactor evidence="15 18">
        <name>heme b</name>
        <dbReference type="ChEBI" id="CHEBI:60344"/>
    </cofactor>
    <text evidence="15 18">Binds 1 heme b (iron(II)-protoporphyrin IX) group per subunit.</text>
</comment>
<evidence type="ECO:0000256" key="5">
    <source>
        <dbReference type="ARBA" id="ARBA00022559"/>
    </source>
</evidence>
<evidence type="ECO:0000256" key="10">
    <source>
        <dbReference type="ARBA" id="ARBA00023004"/>
    </source>
</evidence>
<feature type="binding site" evidence="15">
    <location>
        <position position="67"/>
    </location>
    <ligand>
        <name>Ca(2+)</name>
        <dbReference type="ChEBI" id="CHEBI:29108"/>
        <label>1</label>
    </ligand>
</feature>
<evidence type="ECO:0000256" key="6">
    <source>
        <dbReference type="ARBA" id="ARBA00022617"/>
    </source>
</evidence>
<feature type="active site" description="Proton acceptor" evidence="13">
    <location>
        <position position="66"/>
    </location>
</feature>
<name>A0A9D4WSJ5_PEA</name>
<reference evidence="20 21" key="1">
    <citation type="journal article" date="2022" name="Nat. Genet.">
        <title>Improved pea reference genome and pan-genome highlight genomic features and evolutionary characteristics.</title>
        <authorList>
            <person name="Yang T."/>
            <person name="Liu R."/>
            <person name="Luo Y."/>
            <person name="Hu S."/>
            <person name="Wang D."/>
            <person name="Wang C."/>
            <person name="Pandey M.K."/>
            <person name="Ge S."/>
            <person name="Xu Q."/>
            <person name="Li N."/>
            <person name="Li G."/>
            <person name="Huang Y."/>
            <person name="Saxena R.K."/>
            <person name="Ji Y."/>
            <person name="Li M."/>
            <person name="Yan X."/>
            <person name="He Y."/>
            <person name="Liu Y."/>
            <person name="Wang X."/>
            <person name="Xiang C."/>
            <person name="Varshney R.K."/>
            <person name="Ding H."/>
            <person name="Gao S."/>
            <person name="Zong X."/>
        </authorList>
    </citation>
    <scope>NUCLEOTIDE SEQUENCE [LARGE SCALE GENOMIC DNA]</scope>
    <source>
        <strain evidence="20 21">cv. Zhongwan 6</strain>
    </source>
</reference>
<feature type="signal peptide" evidence="18">
    <location>
        <begin position="1"/>
        <end position="22"/>
    </location>
</feature>
<dbReference type="PROSITE" id="PS00436">
    <property type="entry name" value="PEROXIDASE_2"/>
    <property type="match status" value="1"/>
</dbReference>
<feature type="binding site" evidence="15">
    <location>
        <position position="74"/>
    </location>
    <ligand>
        <name>Ca(2+)</name>
        <dbReference type="ChEBI" id="CHEBI:29108"/>
        <label>1</label>
    </ligand>
</feature>
<dbReference type="Gene3D" id="1.10.420.10">
    <property type="entry name" value="Peroxidase, domain 2"/>
    <property type="match status" value="1"/>
</dbReference>
<feature type="binding site" evidence="15">
    <location>
        <position position="244"/>
    </location>
    <ligand>
        <name>Ca(2+)</name>
        <dbReference type="ChEBI" id="CHEBI:29108"/>
        <label>2</label>
    </ligand>
</feature>
<keyword evidence="18" id="KW-0964">Secreted</keyword>
<keyword evidence="21" id="KW-1185">Reference proteome</keyword>
<dbReference type="AlphaFoldDB" id="A0A9D4WSJ5"/>
<dbReference type="PANTHER" id="PTHR31388:SF123">
    <property type="entry name" value="PEROXIDASE RIP1"/>
    <property type="match status" value="1"/>
</dbReference>
<dbReference type="PRINTS" id="PR00458">
    <property type="entry name" value="PEROXIDASE"/>
</dbReference>
<dbReference type="FunFam" id="1.10.420.10:FF:000006">
    <property type="entry name" value="Peroxidase"/>
    <property type="match status" value="1"/>
</dbReference>
<evidence type="ECO:0000256" key="2">
    <source>
        <dbReference type="ARBA" id="ARBA00002322"/>
    </source>
</evidence>
<evidence type="ECO:0000256" key="16">
    <source>
        <dbReference type="PIRSR" id="PIRSR600823-4"/>
    </source>
</evidence>
<dbReference type="PANTHER" id="PTHR31388">
    <property type="entry name" value="PEROXIDASE 72-RELATED"/>
    <property type="match status" value="1"/>
</dbReference>
<evidence type="ECO:0000256" key="18">
    <source>
        <dbReference type="RuleBase" id="RU362060"/>
    </source>
</evidence>
<evidence type="ECO:0000256" key="9">
    <source>
        <dbReference type="ARBA" id="ARBA00023002"/>
    </source>
</evidence>
<gene>
    <name evidence="20" type="ORF">KIW84_054222</name>
</gene>
<evidence type="ECO:0000256" key="7">
    <source>
        <dbReference type="ARBA" id="ARBA00022723"/>
    </source>
</evidence>
<feature type="disulfide bond" evidence="17">
    <location>
        <begin position="68"/>
        <end position="73"/>
    </location>
</feature>
<comment type="similarity">
    <text evidence="18">Belongs to the peroxidase family. Classical plant (class III) peroxidase subfamily.</text>
</comment>
<evidence type="ECO:0000259" key="19">
    <source>
        <dbReference type="PROSITE" id="PS50873"/>
    </source>
</evidence>
<dbReference type="GO" id="GO:0006979">
    <property type="term" value="P:response to oxidative stress"/>
    <property type="evidence" value="ECO:0007669"/>
    <property type="project" value="UniProtKB-UniRule"/>
</dbReference>